<organism evidence="2 3">
    <name type="scientific">Mesoplasma lactucae ATCC 49193</name>
    <dbReference type="NCBI Taxonomy" id="81460"/>
    <lineage>
        <taxon>Bacteria</taxon>
        <taxon>Bacillati</taxon>
        <taxon>Mycoplasmatota</taxon>
        <taxon>Mollicutes</taxon>
        <taxon>Entomoplasmatales</taxon>
        <taxon>Entomoplasmataceae</taxon>
        <taxon>Mesoplasma</taxon>
    </lineage>
</organism>
<dbReference type="KEGG" id="mlac:CP520_00765"/>
<dbReference type="EMBL" id="CP023668">
    <property type="protein sequence ID" value="ATG97291.1"/>
    <property type="molecule type" value="Genomic_DNA"/>
</dbReference>
<dbReference type="PRINTS" id="PR01727">
    <property type="entry name" value="DNABINDINGHU"/>
</dbReference>
<dbReference type="PANTHER" id="PTHR33175:SF3">
    <property type="entry name" value="DNA-BINDING PROTEIN HU-BETA"/>
    <property type="match status" value="1"/>
</dbReference>
<dbReference type="InterPro" id="IPR010992">
    <property type="entry name" value="IHF-like_DNA-bd_dom_sf"/>
</dbReference>
<dbReference type="Pfam" id="PF00216">
    <property type="entry name" value="Bac_DNA_binding"/>
    <property type="match status" value="1"/>
</dbReference>
<dbReference type="PROSITE" id="PS00045">
    <property type="entry name" value="HISTONE_LIKE"/>
    <property type="match status" value="1"/>
</dbReference>
<evidence type="ECO:0000313" key="3">
    <source>
        <dbReference type="Proteomes" id="UP000232227"/>
    </source>
</evidence>
<evidence type="ECO:0000313" key="2">
    <source>
        <dbReference type="EMBL" id="ATG97291.1"/>
    </source>
</evidence>
<dbReference type="GO" id="GO:0003677">
    <property type="term" value="F:DNA binding"/>
    <property type="evidence" value="ECO:0007669"/>
    <property type="project" value="UniProtKB-KW"/>
</dbReference>
<reference evidence="2 3" key="1">
    <citation type="submission" date="2017-09" db="EMBL/GenBank/DDBJ databases">
        <title>SPAdes assembly of the Mesoplasma lactucae genome.</title>
        <authorList>
            <person name="Knight T.F."/>
            <person name="Rubinstein R."/>
            <person name="Citino T."/>
        </authorList>
    </citation>
    <scope>NUCLEOTIDE SEQUENCE [LARGE SCALE GENOMIC DNA]</scope>
    <source>
        <strain evidence="2 3">831-C4</strain>
    </source>
</reference>
<dbReference type="InterPro" id="IPR000119">
    <property type="entry name" value="Hist_DNA-bd"/>
</dbReference>
<dbReference type="CDD" id="cd13831">
    <property type="entry name" value="HU"/>
    <property type="match status" value="1"/>
</dbReference>
<proteinExistence type="inferred from homology"/>
<dbReference type="InterPro" id="IPR020816">
    <property type="entry name" value="Histone-like_DNA-bd_CS"/>
</dbReference>
<dbReference type="SUPFAM" id="SSF47729">
    <property type="entry name" value="IHF-like DNA-binding proteins"/>
    <property type="match status" value="1"/>
</dbReference>
<sequence>MTKKELAVKVAEANDLSQAAADKIITSVFATISTSLVKGDEIMIPGFGKFSISHRAARTGLNPRTKEKLTIPASKSVKFKAGKQLKESVNK</sequence>
<dbReference type="OrthoDB" id="9799835at2"/>
<gene>
    <name evidence="2" type="ORF">CP520_00765</name>
</gene>
<dbReference type="Gene3D" id="4.10.520.10">
    <property type="entry name" value="IHF-like DNA-binding proteins"/>
    <property type="match status" value="1"/>
</dbReference>
<accession>A0A291IRH2</accession>
<dbReference type="Proteomes" id="UP000232227">
    <property type="component" value="Chromosome"/>
</dbReference>
<comment type="similarity">
    <text evidence="1">Belongs to the bacterial histone-like protein family.</text>
</comment>
<evidence type="ECO:0000256" key="1">
    <source>
        <dbReference type="RuleBase" id="RU003939"/>
    </source>
</evidence>
<protein>
    <submittedName>
        <fullName evidence="2">DNA-binding protein</fullName>
    </submittedName>
</protein>
<dbReference type="PANTHER" id="PTHR33175">
    <property type="entry name" value="DNA-BINDING PROTEIN HU"/>
    <property type="match status" value="1"/>
</dbReference>
<dbReference type="SMART" id="SM00411">
    <property type="entry name" value="BHL"/>
    <property type="match status" value="1"/>
</dbReference>
<name>A0A291IRH2_9MOLU</name>
<dbReference type="AlphaFoldDB" id="A0A291IRH2"/>
<dbReference type="GO" id="GO:0030527">
    <property type="term" value="F:structural constituent of chromatin"/>
    <property type="evidence" value="ECO:0007669"/>
    <property type="project" value="InterPro"/>
</dbReference>
<dbReference type="RefSeq" id="WP_096862579.1">
    <property type="nucleotide sequence ID" value="NZ_CP023668.1"/>
</dbReference>
<keyword evidence="3" id="KW-1185">Reference proteome</keyword>
<keyword evidence="2" id="KW-0238">DNA-binding</keyword>